<sequence>MESEFKKQSKLDDNLCVWQEFGQISRKYKVPSLGEGAPHFQPPKFLVDNLVKAIEEGHNQYTSSYGHPEARKLIAELYSPKFNREINDGNEVLICNGANGCMNTLLQAMLSDEKDEVIFIEPFFPQYLGHAQFARGSIRTVPLLVGDDNQWHLDLDVLKETLNENTRCIILNTPHNPTGKVFTKAELQEISDILEEYPHVYVISDDVYDFLTFEGHEHHIFATLGDNWKKTITIFSGGKVLCCTGWKVGWAIGPADILRQTVVFNDCCTYCHNVPGQVAVARSLKAAREEEYEGAKSFVDFEKADFEKSHEILIKGLEESPLPIKSIPASGGYFIFADISELRDMIPEKYFEQQEYEEDPDTTIEKNDFGLPVPLDLAVCRWLAMEKKVVTMPGTFFYMKGSKHMTDKYIRLAFCRGEEITTAAMTNLK</sequence>
<dbReference type="AlphaFoldDB" id="A0AAD1UHY3"/>
<comment type="cofactor">
    <cofactor evidence="1">
        <name>pyridoxal 5'-phosphate</name>
        <dbReference type="ChEBI" id="CHEBI:597326"/>
    </cofactor>
</comment>
<keyword evidence="5" id="KW-0663">Pyridoxal phosphate</keyword>
<dbReference type="InterPro" id="IPR015421">
    <property type="entry name" value="PyrdxlP-dep_Trfase_major"/>
</dbReference>
<keyword evidence="3" id="KW-0032">Aminotransferase</keyword>
<evidence type="ECO:0000256" key="5">
    <source>
        <dbReference type="ARBA" id="ARBA00022898"/>
    </source>
</evidence>
<evidence type="ECO:0000313" key="7">
    <source>
        <dbReference type="EMBL" id="CAI2369728.1"/>
    </source>
</evidence>
<dbReference type="GO" id="GO:0030170">
    <property type="term" value="F:pyridoxal phosphate binding"/>
    <property type="evidence" value="ECO:0007669"/>
    <property type="project" value="InterPro"/>
</dbReference>
<dbReference type="InterPro" id="IPR015422">
    <property type="entry name" value="PyrdxlP-dep_Trfase_small"/>
</dbReference>
<evidence type="ECO:0000256" key="4">
    <source>
        <dbReference type="ARBA" id="ARBA00022679"/>
    </source>
</evidence>
<dbReference type="EMBL" id="CAMPGE010010881">
    <property type="protein sequence ID" value="CAI2369728.1"/>
    <property type="molecule type" value="Genomic_DNA"/>
</dbReference>
<dbReference type="InterPro" id="IPR051326">
    <property type="entry name" value="Kynurenine-oxoglutarate_AT"/>
</dbReference>
<evidence type="ECO:0000259" key="6">
    <source>
        <dbReference type="Pfam" id="PF00155"/>
    </source>
</evidence>
<dbReference type="SUPFAM" id="SSF53383">
    <property type="entry name" value="PLP-dependent transferases"/>
    <property type="match status" value="1"/>
</dbReference>
<evidence type="ECO:0000256" key="1">
    <source>
        <dbReference type="ARBA" id="ARBA00001933"/>
    </source>
</evidence>
<feature type="domain" description="Aminotransferase class I/classII large" evidence="6">
    <location>
        <begin position="32"/>
        <end position="414"/>
    </location>
</feature>
<dbReference type="GO" id="GO:0005737">
    <property type="term" value="C:cytoplasm"/>
    <property type="evidence" value="ECO:0007669"/>
    <property type="project" value="TreeGrafter"/>
</dbReference>
<organism evidence="7 8">
    <name type="scientific">Euplotes crassus</name>
    <dbReference type="NCBI Taxonomy" id="5936"/>
    <lineage>
        <taxon>Eukaryota</taxon>
        <taxon>Sar</taxon>
        <taxon>Alveolata</taxon>
        <taxon>Ciliophora</taxon>
        <taxon>Intramacronucleata</taxon>
        <taxon>Spirotrichea</taxon>
        <taxon>Hypotrichia</taxon>
        <taxon>Euplotida</taxon>
        <taxon>Euplotidae</taxon>
        <taxon>Moneuplotes</taxon>
    </lineage>
</organism>
<evidence type="ECO:0000256" key="2">
    <source>
        <dbReference type="ARBA" id="ARBA00007441"/>
    </source>
</evidence>
<reference evidence="7" key="1">
    <citation type="submission" date="2023-07" db="EMBL/GenBank/DDBJ databases">
        <authorList>
            <consortium name="AG Swart"/>
            <person name="Singh M."/>
            <person name="Singh A."/>
            <person name="Seah K."/>
            <person name="Emmerich C."/>
        </authorList>
    </citation>
    <scope>NUCLEOTIDE SEQUENCE</scope>
    <source>
        <strain evidence="7">DP1</strain>
    </source>
</reference>
<dbReference type="FunFam" id="3.40.640.10:FF:000024">
    <property type="entry name" value="Kynurenine--oxoglutarate transaminase 3"/>
    <property type="match status" value="1"/>
</dbReference>
<dbReference type="PANTHER" id="PTHR43807:SF20">
    <property type="entry name" value="FI04487P"/>
    <property type="match status" value="1"/>
</dbReference>
<evidence type="ECO:0000256" key="3">
    <source>
        <dbReference type="ARBA" id="ARBA00022576"/>
    </source>
</evidence>
<comment type="caution">
    <text evidence="7">The sequence shown here is derived from an EMBL/GenBank/DDBJ whole genome shotgun (WGS) entry which is preliminary data.</text>
</comment>
<evidence type="ECO:0000313" key="8">
    <source>
        <dbReference type="Proteomes" id="UP001295684"/>
    </source>
</evidence>
<name>A0AAD1UHY3_EUPCR</name>
<accession>A0AAD1UHY3</accession>
<keyword evidence="4" id="KW-0808">Transferase</keyword>
<proteinExistence type="inferred from homology"/>
<keyword evidence="8" id="KW-1185">Reference proteome</keyword>
<dbReference type="PANTHER" id="PTHR43807">
    <property type="entry name" value="FI04487P"/>
    <property type="match status" value="1"/>
</dbReference>
<dbReference type="Proteomes" id="UP001295684">
    <property type="component" value="Unassembled WGS sequence"/>
</dbReference>
<dbReference type="Pfam" id="PF00155">
    <property type="entry name" value="Aminotran_1_2"/>
    <property type="match status" value="1"/>
</dbReference>
<protein>
    <recommendedName>
        <fullName evidence="6">Aminotransferase class I/classII large domain-containing protein</fullName>
    </recommendedName>
</protein>
<gene>
    <name evidence="7" type="ORF">ECRASSUSDP1_LOCUS11031</name>
</gene>
<dbReference type="Gene3D" id="3.90.1150.10">
    <property type="entry name" value="Aspartate Aminotransferase, domain 1"/>
    <property type="match status" value="1"/>
</dbReference>
<dbReference type="CDD" id="cd00609">
    <property type="entry name" value="AAT_like"/>
    <property type="match status" value="1"/>
</dbReference>
<dbReference type="GO" id="GO:0016212">
    <property type="term" value="F:kynurenine-oxoglutarate transaminase activity"/>
    <property type="evidence" value="ECO:0007669"/>
    <property type="project" value="TreeGrafter"/>
</dbReference>
<comment type="similarity">
    <text evidence="2">Belongs to the class-I pyridoxal-phosphate-dependent aminotransferase family.</text>
</comment>
<dbReference type="InterPro" id="IPR015424">
    <property type="entry name" value="PyrdxlP-dep_Trfase"/>
</dbReference>
<dbReference type="InterPro" id="IPR004839">
    <property type="entry name" value="Aminotransferase_I/II_large"/>
</dbReference>
<dbReference type="Gene3D" id="3.40.640.10">
    <property type="entry name" value="Type I PLP-dependent aspartate aminotransferase-like (Major domain)"/>
    <property type="match status" value="1"/>
</dbReference>